<feature type="domain" description="BSD" evidence="8">
    <location>
        <begin position="187"/>
        <end position="232"/>
    </location>
</feature>
<dbReference type="GO" id="GO:0006289">
    <property type="term" value="P:nucleotide-excision repair"/>
    <property type="evidence" value="ECO:0007669"/>
    <property type="project" value="InterPro"/>
</dbReference>
<comment type="similarity">
    <text evidence="2">Belongs to the TFB1 family.</text>
</comment>
<proteinExistence type="inferred from homology"/>
<evidence type="ECO:0000256" key="5">
    <source>
        <dbReference type="ARBA" id="ARBA00023163"/>
    </source>
</evidence>
<sequence>MLLIPGEVVNHSSETMYNHEDGTLFITNKRLAWCRPGTEVPTREVLCENFISQQVSKADSKKVMLRISAQSPGSAPDSQPITMTFNWKDSNREAAIADRDRYVAILGTFTPRRQQASGAATSDAGATGTGQPAGASSANAGAARPNAGSQGASTGTSSATAAGRSSTAQENAEFSRVKIGRIPASAEEIKIRQEVLSKNEDLAKLHKTLVIAGLISEDEFWSTRKNILETQAIQMQLRKGSSSTWLDLTPNTQTSGDFRYMITPNVARRIFREFPQVKKAYIANVPHKVAEKEFWKRFVTSQFFNRGRTADGSRGSRDTIFDECTLEEDAVFGNTNRYSLAYLTGLLDLTRTQEDSTETGNAPDFTMRPSSVDNKLPLFRRFNHHSELVLQSVLNNKRKNIEVDHTAADKALRNATVLEDLEIPEPEKKIKLSIQDRSRYFTSMSKGGSDSQTDSDSQNAGPMDIDSVHAALQVSFNITRSIEGYGDTQKTIANLSRSAHLVGLQKRPNRIQELRIPDELMVAIAECHGAGTEMLRHLWSLMRLPLTPERLQRGEKIVAAFNNVRQRIRETIAKANTTESENPKLGRTVEKMLQPITESLDTGEKAFNNRSQPRAAR</sequence>
<evidence type="ECO:0000256" key="3">
    <source>
        <dbReference type="ARBA" id="ARBA00022737"/>
    </source>
</evidence>
<dbReference type="OrthoDB" id="360521at2759"/>
<evidence type="ECO:0000256" key="2">
    <source>
        <dbReference type="ARBA" id="ARBA00009448"/>
    </source>
</evidence>
<keyword evidence="3" id="KW-0677">Repeat</keyword>
<gene>
    <name evidence="9" type="primary">TFB1</name>
    <name evidence="9" type="ORF">LPJ53_002298</name>
</gene>
<reference evidence="9" key="1">
    <citation type="submission" date="2022-07" db="EMBL/GenBank/DDBJ databases">
        <title>Phylogenomic reconstructions and comparative analyses of Kickxellomycotina fungi.</title>
        <authorList>
            <person name="Reynolds N.K."/>
            <person name="Stajich J.E."/>
            <person name="Barry K."/>
            <person name="Grigoriev I.V."/>
            <person name="Crous P."/>
            <person name="Smith M.E."/>
        </authorList>
    </citation>
    <scope>NUCLEOTIDE SEQUENCE</scope>
    <source>
        <strain evidence="9">NBRC 32514</strain>
    </source>
</reference>
<dbReference type="InterPro" id="IPR005607">
    <property type="entry name" value="BSD_dom"/>
</dbReference>
<evidence type="ECO:0000256" key="1">
    <source>
        <dbReference type="ARBA" id="ARBA00004123"/>
    </source>
</evidence>
<dbReference type="InterPro" id="IPR035925">
    <property type="entry name" value="BSD_dom_sf"/>
</dbReference>
<evidence type="ECO:0000313" key="10">
    <source>
        <dbReference type="Proteomes" id="UP001149813"/>
    </source>
</evidence>
<evidence type="ECO:0000256" key="6">
    <source>
        <dbReference type="ARBA" id="ARBA00023242"/>
    </source>
</evidence>
<keyword evidence="4" id="KW-0805">Transcription regulation</keyword>
<feature type="compositionally biased region" description="Polar residues" evidence="7">
    <location>
        <begin position="608"/>
        <end position="617"/>
    </location>
</feature>
<dbReference type="GO" id="GO:0006351">
    <property type="term" value="P:DNA-templated transcription"/>
    <property type="evidence" value="ECO:0007669"/>
    <property type="project" value="InterPro"/>
</dbReference>
<dbReference type="PROSITE" id="PS50858">
    <property type="entry name" value="BSD"/>
    <property type="match status" value="2"/>
</dbReference>
<evidence type="ECO:0000256" key="4">
    <source>
        <dbReference type="ARBA" id="ARBA00023015"/>
    </source>
</evidence>
<keyword evidence="6" id="KW-0539">Nucleus</keyword>
<feature type="region of interest" description="Disordered" evidence="7">
    <location>
        <begin position="442"/>
        <end position="463"/>
    </location>
</feature>
<accession>A0A9W7Y298</accession>
<dbReference type="EMBL" id="JANBOJ010000070">
    <property type="protein sequence ID" value="KAJ1723350.1"/>
    <property type="molecule type" value="Genomic_DNA"/>
</dbReference>
<feature type="compositionally biased region" description="Low complexity" evidence="7">
    <location>
        <begin position="445"/>
        <end position="458"/>
    </location>
</feature>
<dbReference type="SUPFAM" id="SSF50729">
    <property type="entry name" value="PH domain-like"/>
    <property type="match status" value="1"/>
</dbReference>
<name>A0A9W7Y298_9FUNG</name>
<comment type="subcellular location">
    <subcellularLocation>
        <location evidence="1">Nucleus</location>
    </subcellularLocation>
</comment>
<evidence type="ECO:0000259" key="8">
    <source>
        <dbReference type="PROSITE" id="PS50858"/>
    </source>
</evidence>
<dbReference type="SUPFAM" id="SSF140383">
    <property type="entry name" value="BSD domain-like"/>
    <property type="match status" value="2"/>
</dbReference>
<dbReference type="PANTHER" id="PTHR12856">
    <property type="entry name" value="TRANSCRIPTION INITIATION FACTOR IIH-RELATED"/>
    <property type="match status" value="1"/>
</dbReference>
<evidence type="ECO:0000256" key="7">
    <source>
        <dbReference type="SAM" id="MobiDB-lite"/>
    </source>
</evidence>
<dbReference type="InterPro" id="IPR013876">
    <property type="entry name" value="TFIIH_BTF_p62_N"/>
</dbReference>
<dbReference type="Gene3D" id="6.10.140.1200">
    <property type="match status" value="1"/>
</dbReference>
<dbReference type="GO" id="GO:0000439">
    <property type="term" value="C:transcription factor TFIIH core complex"/>
    <property type="evidence" value="ECO:0007669"/>
    <property type="project" value="InterPro"/>
</dbReference>
<dbReference type="Pfam" id="PF08567">
    <property type="entry name" value="PH_TFIIH"/>
    <property type="match status" value="1"/>
</dbReference>
<dbReference type="CDD" id="cd13229">
    <property type="entry name" value="PH_TFIIH"/>
    <property type="match status" value="1"/>
</dbReference>
<dbReference type="InterPro" id="IPR027079">
    <property type="entry name" value="Tfb1/GTF2H1"/>
</dbReference>
<keyword evidence="5" id="KW-0804">Transcription</keyword>
<feature type="domain" description="BSD" evidence="8">
    <location>
        <begin position="270"/>
        <end position="306"/>
    </location>
</feature>
<organism evidence="9 10">
    <name type="scientific">Coemansia erecta</name>
    <dbReference type="NCBI Taxonomy" id="147472"/>
    <lineage>
        <taxon>Eukaryota</taxon>
        <taxon>Fungi</taxon>
        <taxon>Fungi incertae sedis</taxon>
        <taxon>Zoopagomycota</taxon>
        <taxon>Kickxellomycotina</taxon>
        <taxon>Kickxellomycetes</taxon>
        <taxon>Kickxellales</taxon>
        <taxon>Kickxellaceae</taxon>
        <taxon>Coemansia</taxon>
    </lineage>
</organism>
<keyword evidence="10" id="KW-1185">Reference proteome</keyword>
<dbReference type="Gene3D" id="2.30.29.30">
    <property type="entry name" value="Pleckstrin-homology domain (PH domain)/Phosphotyrosine-binding domain (PTB)"/>
    <property type="match status" value="1"/>
</dbReference>
<evidence type="ECO:0000313" key="9">
    <source>
        <dbReference type="EMBL" id="KAJ1723350.1"/>
    </source>
</evidence>
<protein>
    <submittedName>
        <fullName evidence="9">RNA polymerase II transcription factor B subunit 1</fullName>
    </submittedName>
</protein>
<feature type="region of interest" description="Disordered" evidence="7">
    <location>
        <begin position="596"/>
        <end position="617"/>
    </location>
</feature>
<feature type="region of interest" description="Disordered" evidence="7">
    <location>
        <begin position="113"/>
        <end position="173"/>
    </location>
</feature>
<feature type="compositionally biased region" description="Low complexity" evidence="7">
    <location>
        <begin position="114"/>
        <end position="168"/>
    </location>
</feature>
<dbReference type="InterPro" id="IPR011993">
    <property type="entry name" value="PH-like_dom_sf"/>
</dbReference>
<dbReference type="Pfam" id="PF03909">
    <property type="entry name" value="BSD"/>
    <property type="match status" value="1"/>
</dbReference>
<comment type="caution">
    <text evidence="9">The sequence shown here is derived from an EMBL/GenBank/DDBJ whole genome shotgun (WGS) entry which is preliminary data.</text>
</comment>
<dbReference type="AlphaFoldDB" id="A0A9W7Y298"/>
<dbReference type="Proteomes" id="UP001149813">
    <property type="component" value="Unassembled WGS sequence"/>
</dbReference>
<dbReference type="SMART" id="SM00751">
    <property type="entry name" value="BSD"/>
    <property type="match status" value="2"/>
</dbReference>